<dbReference type="RefSeq" id="WP_016210784.1">
    <property type="nucleotide sequence ID" value="NZ_CP012413.1"/>
</dbReference>
<sequence>MELVLKEIKDKISQKLALWPQVTLMTDDLKRYFDYYGFPLADHIDIKTQAISVKDYQIAVYRFRPSLNLNPSQSSQQPLRHVLIMHGYLDHVGVHSDLVKELLTKNCQVTLYDMPGHGLSTGSNAEIDDFSRYIEVLNQVLSCLQQEQQLPDTIIAHSTGAATLILGLLSQQLPDVLAMKVALIAPLVRIASWYRVKLAYYLARHWLKKVKLGKVNNSADKDFVDFLMNDPLRHGMMPVQWLEAAFHYEAGLKHYACCDKELIIMQGRKDTTVAWRYNLRFLRDKFPYSRIYCLENAKHHVLYESTELRECARNILYERLDLL</sequence>
<dbReference type="AlphaFoldDB" id="A0A9Q5YK40"/>
<proteinExistence type="predicted"/>
<dbReference type="GeneID" id="66739395"/>
<organism evidence="1 2">
    <name type="scientific">Piscirickettsia salmonis</name>
    <dbReference type="NCBI Taxonomy" id="1238"/>
    <lineage>
        <taxon>Bacteria</taxon>
        <taxon>Pseudomonadati</taxon>
        <taxon>Pseudomonadota</taxon>
        <taxon>Gammaproteobacteria</taxon>
        <taxon>Thiotrichales</taxon>
        <taxon>Piscirickettsiaceae</taxon>
        <taxon>Piscirickettsia</taxon>
    </lineage>
</organism>
<dbReference type="InterPro" id="IPR051044">
    <property type="entry name" value="MAG_DAG_Lipase"/>
</dbReference>
<accession>A0A9Q5YK40</accession>
<evidence type="ECO:0000313" key="2">
    <source>
        <dbReference type="Proteomes" id="UP000422232"/>
    </source>
</evidence>
<keyword evidence="2" id="KW-1185">Reference proteome</keyword>
<reference evidence="1 2" key="1">
    <citation type="submission" date="2019-04" db="EMBL/GenBank/DDBJ databases">
        <title>Complete genome sequencing of Piscirickettsia salmonis strain Psal-009.</title>
        <authorList>
            <person name="Schober I."/>
            <person name="Bunk B."/>
            <person name="Sproer C."/>
            <person name="Carril G.P."/>
            <person name="Riedel T."/>
            <person name="Flores-Herrera P.A."/>
            <person name="Nourdin-Galindo G."/>
            <person name="Marshall S.H."/>
            <person name="Overmann J."/>
        </authorList>
    </citation>
    <scope>NUCLEOTIDE SEQUENCE [LARGE SCALE GENOMIC DNA]</scope>
    <source>
        <strain evidence="1 2">Psal-009</strain>
    </source>
</reference>
<dbReference type="Pfam" id="PF12146">
    <property type="entry name" value="Hydrolase_4"/>
    <property type="match status" value="1"/>
</dbReference>
<gene>
    <name evidence="1" type="ORF">Psal009_00191</name>
</gene>
<dbReference type="Proteomes" id="UP000422232">
    <property type="component" value="Chromosome"/>
</dbReference>
<dbReference type="InterPro" id="IPR029058">
    <property type="entry name" value="AB_hydrolase_fold"/>
</dbReference>
<dbReference type="Gene3D" id="3.40.50.1820">
    <property type="entry name" value="alpha/beta hydrolase"/>
    <property type="match status" value="1"/>
</dbReference>
<dbReference type="EMBL" id="CP038908">
    <property type="protein sequence ID" value="QGO04331.1"/>
    <property type="molecule type" value="Genomic_DNA"/>
</dbReference>
<dbReference type="SUPFAM" id="SSF53474">
    <property type="entry name" value="alpha/beta-Hydrolases"/>
    <property type="match status" value="1"/>
</dbReference>
<name>A0A9Q5YK40_PISSA</name>
<protein>
    <submittedName>
        <fullName evidence="1">Monoglyceride lipase</fullName>
    </submittedName>
</protein>
<evidence type="ECO:0000313" key="1">
    <source>
        <dbReference type="EMBL" id="QGO04331.1"/>
    </source>
</evidence>
<dbReference type="PANTHER" id="PTHR11614">
    <property type="entry name" value="PHOSPHOLIPASE-RELATED"/>
    <property type="match status" value="1"/>
</dbReference>
<dbReference type="InterPro" id="IPR022742">
    <property type="entry name" value="Hydrolase_4"/>
</dbReference>